<organism evidence="5 6">
    <name type="scientific">Paramecium primaurelia</name>
    <dbReference type="NCBI Taxonomy" id="5886"/>
    <lineage>
        <taxon>Eukaryota</taxon>
        <taxon>Sar</taxon>
        <taxon>Alveolata</taxon>
        <taxon>Ciliophora</taxon>
        <taxon>Intramacronucleata</taxon>
        <taxon>Oligohymenophorea</taxon>
        <taxon>Peniculida</taxon>
        <taxon>Parameciidae</taxon>
        <taxon>Paramecium</taxon>
    </lineage>
</organism>
<dbReference type="GO" id="GO:0003796">
    <property type="term" value="F:lysozyme activity"/>
    <property type="evidence" value="ECO:0007669"/>
    <property type="project" value="InterPro"/>
</dbReference>
<evidence type="ECO:0000256" key="4">
    <source>
        <dbReference type="SAM" id="SignalP"/>
    </source>
</evidence>
<dbReference type="GO" id="GO:0007165">
    <property type="term" value="P:signal transduction"/>
    <property type="evidence" value="ECO:0007669"/>
    <property type="project" value="TreeGrafter"/>
</dbReference>
<evidence type="ECO:0000313" key="6">
    <source>
        <dbReference type="Proteomes" id="UP000688137"/>
    </source>
</evidence>
<keyword evidence="6" id="KW-1185">Reference proteome</keyword>
<proteinExistence type="inferred from homology"/>
<keyword evidence="3" id="KW-0378">Hydrolase</keyword>
<comment type="similarity">
    <text evidence="1">Belongs to the glycosyl hydrolase 25 family.</text>
</comment>
<dbReference type="InterPro" id="IPR051595">
    <property type="entry name" value="GH25_Enzymes"/>
</dbReference>
<dbReference type="GO" id="GO:0016998">
    <property type="term" value="P:cell wall macromolecule catabolic process"/>
    <property type="evidence" value="ECO:0007669"/>
    <property type="project" value="InterPro"/>
</dbReference>
<keyword evidence="2 4" id="KW-0732">Signal</keyword>
<protein>
    <recommendedName>
        <fullName evidence="7">Lysozyme</fullName>
    </recommendedName>
</protein>
<gene>
    <name evidence="5" type="ORF">PPRIM_AZ9-3.1.T0100035</name>
</gene>
<dbReference type="OMA" id="QYAQVET"/>
<sequence length="217" mass="23985">MKSFNQILFLILIVVPTVIAVKGVDLSASFNNFSCIRNAGYQFAIVRGYMSYGAADTVGLQNLRNAKAAGLIGDAYFFPCKGKKTASAQVSEFDSVFNSEYGTVWIDVEYNPSTGCGWSTSDYSGNCQFLQDIVRELGNRGRLVGIYASQYQWQTIMGSTSACAYFTSKPLWYAHYDNNPSFSDYSKYAFGGWSTPSIKQYLGDTTLCSVGVDLNFY</sequence>
<dbReference type="PANTHER" id="PTHR23208">
    <property type="entry name" value="LYSOZYME PROTEIN"/>
    <property type="match status" value="1"/>
</dbReference>
<feature type="chain" id="PRO_5035882860" description="Lysozyme" evidence="4">
    <location>
        <begin position="21"/>
        <end position="217"/>
    </location>
</feature>
<evidence type="ECO:0000256" key="2">
    <source>
        <dbReference type="ARBA" id="ARBA00022729"/>
    </source>
</evidence>
<evidence type="ECO:0000256" key="1">
    <source>
        <dbReference type="ARBA" id="ARBA00010646"/>
    </source>
</evidence>
<dbReference type="InterPro" id="IPR002053">
    <property type="entry name" value="Glyco_hydro_25"/>
</dbReference>
<dbReference type="PROSITE" id="PS51904">
    <property type="entry name" value="GLYCOSYL_HYDROL_F25_2"/>
    <property type="match status" value="1"/>
</dbReference>
<dbReference type="Pfam" id="PF01183">
    <property type="entry name" value="Glyco_hydro_25"/>
    <property type="match status" value="1"/>
</dbReference>
<dbReference type="FunFam" id="3.20.20.80:FF:000101">
    <property type="entry name" value="Lysozyme, putative"/>
    <property type="match status" value="1"/>
</dbReference>
<accession>A0A8S1JT12</accession>
<feature type="signal peptide" evidence="4">
    <location>
        <begin position="1"/>
        <end position="20"/>
    </location>
</feature>
<evidence type="ECO:0000313" key="5">
    <source>
        <dbReference type="EMBL" id="CAD8045804.1"/>
    </source>
</evidence>
<comment type="caution">
    <text evidence="5">The sequence shown here is derived from an EMBL/GenBank/DDBJ whole genome shotgun (WGS) entry which is preliminary data.</text>
</comment>
<name>A0A8S1JT12_PARPR</name>
<evidence type="ECO:0008006" key="7">
    <source>
        <dbReference type="Google" id="ProtNLM"/>
    </source>
</evidence>
<dbReference type="CDD" id="cd06416">
    <property type="entry name" value="GH25_Lys1-like"/>
    <property type="match status" value="1"/>
</dbReference>
<dbReference type="Proteomes" id="UP000688137">
    <property type="component" value="Unassembled WGS sequence"/>
</dbReference>
<dbReference type="PANTHER" id="PTHR23208:SF36">
    <property type="entry name" value="LYSOZYME-RELATED"/>
    <property type="match status" value="1"/>
</dbReference>
<reference evidence="5" key="1">
    <citation type="submission" date="2021-01" db="EMBL/GenBank/DDBJ databases">
        <authorList>
            <consortium name="Genoscope - CEA"/>
            <person name="William W."/>
        </authorList>
    </citation>
    <scope>NUCLEOTIDE SEQUENCE</scope>
</reference>
<dbReference type="EMBL" id="CAJJDM010000007">
    <property type="protein sequence ID" value="CAD8045804.1"/>
    <property type="molecule type" value="Genomic_DNA"/>
</dbReference>
<evidence type="ECO:0000256" key="3">
    <source>
        <dbReference type="ARBA" id="ARBA00022801"/>
    </source>
</evidence>
<dbReference type="AlphaFoldDB" id="A0A8S1JT12"/>
<dbReference type="GO" id="GO:0009253">
    <property type="term" value="P:peptidoglycan catabolic process"/>
    <property type="evidence" value="ECO:0007669"/>
    <property type="project" value="InterPro"/>
</dbReference>